<evidence type="ECO:0000313" key="2">
    <source>
        <dbReference type="Proteomes" id="UP000057213"/>
    </source>
</evidence>
<protein>
    <recommendedName>
        <fullName evidence="3">Lipoprotein</fullName>
    </recommendedName>
</protein>
<accession>A0A0M3T2Q9</accession>
<organism evidence="1 2">
    <name type="scientific">Bartonella ancashensis</name>
    <dbReference type="NCBI Taxonomy" id="1318743"/>
    <lineage>
        <taxon>Bacteria</taxon>
        <taxon>Pseudomonadati</taxon>
        <taxon>Pseudomonadota</taxon>
        <taxon>Alphaproteobacteria</taxon>
        <taxon>Hyphomicrobiales</taxon>
        <taxon>Bartonellaceae</taxon>
        <taxon>Bartonella</taxon>
    </lineage>
</organism>
<dbReference type="KEGG" id="banc:PU02_0351"/>
<reference evidence="1 2" key="1">
    <citation type="journal article" date="2015" name="Genome Announc.">
        <title>Complete Genome Sequence of Bartonella ancashensis Strain 20.00, Isolated from the Blood of a Patient with Verruga Peruana.</title>
        <authorList>
            <person name="Hang J."/>
            <person name="Mullins K.E."/>
            <person name="Clifford R.J."/>
            <person name="Onmus-Leone F."/>
            <person name="Yang Y."/>
            <person name="Jiang J."/>
            <person name="Leguia M."/>
            <person name="Kasper M.R."/>
            <person name="Maguina C."/>
            <person name="Lesho E.P."/>
            <person name="Jarman R.G."/>
            <person name="Richards A.L."/>
            <person name="Blazes D."/>
        </authorList>
    </citation>
    <scope>NUCLEOTIDE SEQUENCE [LARGE SCALE GENOMIC DNA]</scope>
    <source>
        <strain evidence="1 2">20.00</strain>
    </source>
</reference>
<dbReference type="Gene3D" id="3.30.160.150">
    <property type="entry name" value="Lipoprotein like domain"/>
    <property type="match status" value="1"/>
</dbReference>
<proteinExistence type="predicted"/>
<dbReference type="STRING" id="1318743.PU02_0351"/>
<sequence>MLFSGCIIEPLYHQEIVRETVTTSVIREGPPIFISPSFSTKLASIVVDEPLDRFGQMVRNRILFLIYEKGGGPIVPVYKLSLKTSVSGELSLWGGGELTMEKMKQGLAMEAMKQGPVGIMRGQASYVLEDKVRNLVVARGTVKTSAQYRHFFQNHGTQQSESDAKKRVAEELAEQIFMQLSRELARF</sequence>
<dbReference type="EMBL" id="CP010401">
    <property type="protein sequence ID" value="ALE03165.1"/>
    <property type="molecule type" value="Genomic_DNA"/>
</dbReference>
<name>A0A0M3T2Q9_9HYPH</name>
<dbReference type="PATRIC" id="fig|1318743.3.peg.362"/>
<evidence type="ECO:0000313" key="1">
    <source>
        <dbReference type="EMBL" id="ALE03165.1"/>
    </source>
</evidence>
<keyword evidence="2" id="KW-1185">Reference proteome</keyword>
<evidence type="ECO:0008006" key="3">
    <source>
        <dbReference type="Google" id="ProtNLM"/>
    </source>
</evidence>
<dbReference type="Proteomes" id="UP000057213">
    <property type="component" value="Chromosome"/>
</dbReference>
<gene>
    <name evidence="1" type="ORF">PU02_0351</name>
</gene>
<dbReference type="AlphaFoldDB" id="A0A0M3T2Q9"/>